<proteinExistence type="predicted"/>
<reference evidence="1 2" key="1">
    <citation type="submission" date="2019-09" db="EMBL/GenBank/DDBJ databases">
        <title>Chitinophaga ginsengihumi sp. nov., isolated from soil of ginseng rhizosphere.</title>
        <authorList>
            <person name="Lee J."/>
        </authorList>
    </citation>
    <scope>NUCLEOTIDE SEQUENCE [LARGE SCALE GENOMIC DNA]</scope>
    <source>
        <strain evidence="1 2">BN140078</strain>
    </source>
</reference>
<gene>
    <name evidence="1" type="ORF">F0L74_25600</name>
</gene>
<evidence type="ECO:0000313" key="1">
    <source>
        <dbReference type="EMBL" id="KAA2239575.1"/>
    </source>
</evidence>
<protein>
    <recommendedName>
        <fullName evidence="3">KTSC domain-containing protein</fullName>
    </recommendedName>
</protein>
<dbReference type="AlphaFoldDB" id="A0A5B2VKT3"/>
<reference evidence="1 2" key="2">
    <citation type="submission" date="2019-09" db="EMBL/GenBank/DDBJ databases">
        <authorList>
            <person name="Jin C."/>
        </authorList>
    </citation>
    <scope>NUCLEOTIDE SEQUENCE [LARGE SCALE GENOMIC DNA]</scope>
    <source>
        <strain evidence="1 2">BN140078</strain>
    </source>
</reference>
<organism evidence="1 2">
    <name type="scientific">Chitinophaga agrisoli</name>
    <dbReference type="NCBI Taxonomy" id="2607653"/>
    <lineage>
        <taxon>Bacteria</taxon>
        <taxon>Pseudomonadati</taxon>
        <taxon>Bacteroidota</taxon>
        <taxon>Chitinophagia</taxon>
        <taxon>Chitinophagales</taxon>
        <taxon>Chitinophagaceae</taxon>
        <taxon>Chitinophaga</taxon>
    </lineage>
</organism>
<dbReference type="Proteomes" id="UP000324611">
    <property type="component" value="Unassembled WGS sequence"/>
</dbReference>
<accession>A0A5B2VKT3</accession>
<comment type="caution">
    <text evidence="1">The sequence shown here is derived from an EMBL/GenBank/DDBJ whole genome shotgun (WGS) entry which is preliminary data.</text>
</comment>
<evidence type="ECO:0000313" key="2">
    <source>
        <dbReference type="Proteomes" id="UP000324611"/>
    </source>
</evidence>
<evidence type="ECO:0008006" key="3">
    <source>
        <dbReference type="Google" id="ProtNLM"/>
    </source>
</evidence>
<name>A0A5B2VKT3_9BACT</name>
<sequence length="68" mass="7907">MAHLFKSSQQQMHPVLNLDNVTYIHLDEPGNMINFHFVGGSKLSWTYENLGTFSSDKQRLEILANKWQ</sequence>
<keyword evidence="2" id="KW-1185">Reference proteome</keyword>
<dbReference type="RefSeq" id="WP_149840754.1">
    <property type="nucleotide sequence ID" value="NZ_VUOC01000004.1"/>
</dbReference>
<dbReference type="EMBL" id="VUOC01000004">
    <property type="protein sequence ID" value="KAA2239575.1"/>
    <property type="molecule type" value="Genomic_DNA"/>
</dbReference>